<evidence type="ECO:0000256" key="1">
    <source>
        <dbReference type="SAM" id="Phobius"/>
    </source>
</evidence>
<protein>
    <recommendedName>
        <fullName evidence="4">DUF2778 domain-containing protein</fullName>
    </recommendedName>
</protein>
<feature type="transmembrane region" description="Helical" evidence="1">
    <location>
        <begin position="12"/>
        <end position="33"/>
    </location>
</feature>
<sequence length="160" mass="18022">MKEDNMKRPQRIYWWTLIAWLVGVLIHLVWYVLQMRDQPPTDEVYTRLLSCQVAAFALTELPYWLGGAGRNNPAAQHLPNLGPIPTGKWEWGTTYNSRNTGMNTINLVPLPGNSCHGTGRDCDSFRAHGNNRANDASRGCIILPPNRTQIPQGEIVEVMP</sequence>
<comment type="caution">
    <text evidence="2">The sequence shown here is derived from an EMBL/GenBank/DDBJ whole genome shotgun (WGS) entry which is preliminary data.</text>
</comment>
<dbReference type="EMBL" id="SMLM01000001">
    <property type="protein sequence ID" value="TFZ05534.1"/>
    <property type="molecule type" value="Genomic_DNA"/>
</dbReference>
<name>A0A4Z0C3W5_9BURK</name>
<keyword evidence="3" id="KW-1185">Reference proteome</keyword>
<evidence type="ECO:0008006" key="4">
    <source>
        <dbReference type="Google" id="ProtNLM"/>
    </source>
</evidence>
<evidence type="ECO:0000313" key="3">
    <source>
        <dbReference type="Proteomes" id="UP000298180"/>
    </source>
</evidence>
<keyword evidence="1" id="KW-0472">Membrane</keyword>
<reference evidence="2 3" key="1">
    <citation type="submission" date="2019-03" db="EMBL/GenBank/DDBJ databases">
        <title>Ramlibacter henchirensis DSM 14656, whole genome shotgun sequence.</title>
        <authorList>
            <person name="Zhang X."/>
            <person name="Feng G."/>
            <person name="Zhu H."/>
        </authorList>
    </citation>
    <scope>NUCLEOTIDE SEQUENCE [LARGE SCALE GENOMIC DNA]</scope>
    <source>
        <strain evidence="2 3">DSM 14656</strain>
    </source>
</reference>
<keyword evidence="1" id="KW-0812">Transmembrane</keyword>
<evidence type="ECO:0000313" key="2">
    <source>
        <dbReference type="EMBL" id="TFZ05534.1"/>
    </source>
</evidence>
<proteinExistence type="predicted"/>
<dbReference type="OrthoDB" id="7569468at2"/>
<keyword evidence="1" id="KW-1133">Transmembrane helix</keyword>
<gene>
    <name evidence="2" type="ORF">EZ313_02345</name>
</gene>
<dbReference type="Proteomes" id="UP000298180">
    <property type="component" value="Unassembled WGS sequence"/>
</dbReference>
<dbReference type="RefSeq" id="WP_135261616.1">
    <property type="nucleotide sequence ID" value="NZ_SMLM01000001.1"/>
</dbReference>
<organism evidence="2 3">
    <name type="scientific">Ramlibacter henchirensis</name>
    <dbReference type="NCBI Taxonomy" id="204072"/>
    <lineage>
        <taxon>Bacteria</taxon>
        <taxon>Pseudomonadati</taxon>
        <taxon>Pseudomonadota</taxon>
        <taxon>Betaproteobacteria</taxon>
        <taxon>Burkholderiales</taxon>
        <taxon>Comamonadaceae</taxon>
        <taxon>Ramlibacter</taxon>
    </lineage>
</organism>
<accession>A0A4Z0C3W5</accession>
<dbReference type="AlphaFoldDB" id="A0A4Z0C3W5"/>